<comment type="caution">
    <text evidence="2">The sequence shown here is derived from an EMBL/GenBank/DDBJ whole genome shotgun (WGS) entry which is preliminary data.</text>
</comment>
<dbReference type="CDD" id="cd11336">
    <property type="entry name" value="AmyAc_MTSase"/>
    <property type="match status" value="1"/>
</dbReference>
<evidence type="ECO:0000313" key="2">
    <source>
        <dbReference type="EMBL" id="MDQ0995209.1"/>
    </source>
</evidence>
<dbReference type="Gene3D" id="3.30.1590.10">
    <property type="entry name" value="Maltooligosyl trehalose synthase, domain 2"/>
    <property type="match status" value="2"/>
</dbReference>
<dbReference type="InterPro" id="IPR013797">
    <property type="entry name" value="Maltooligo_trehalose_synth_4"/>
</dbReference>
<dbReference type="Pfam" id="PF00128">
    <property type="entry name" value="Alpha-amylase"/>
    <property type="match status" value="1"/>
</dbReference>
<dbReference type="SUPFAM" id="SSF51445">
    <property type="entry name" value="(Trans)glycosidases"/>
    <property type="match status" value="1"/>
</dbReference>
<organism evidence="2 3">
    <name type="scientific">Phyllobacterium ifriqiyense</name>
    <dbReference type="NCBI Taxonomy" id="314238"/>
    <lineage>
        <taxon>Bacteria</taxon>
        <taxon>Pseudomonadati</taxon>
        <taxon>Pseudomonadota</taxon>
        <taxon>Alphaproteobacteria</taxon>
        <taxon>Hyphomicrobiales</taxon>
        <taxon>Phyllobacteriaceae</taxon>
        <taxon>Phyllobacterium</taxon>
    </lineage>
</organism>
<dbReference type="EC" id="5.4.99.15" evidence="2"/>
<dbReference type="PANTHER" id="PTHR10357">
    <property type="entry name" value="ALPHA-AMYLASE FAMILY MEMBER"/>
    <property type="match status" value="1"/>
</dbReference>
<proteinExistence type="predicted"/>
<accession>A0ABU0S374</accession>
<dbReference type="EMBL" id="JAUSZT010000002">
    <property type="protein sequence ID" value="MDQ0995209.1"/>
    <property type="molecule type" value="Genomic_DNA"/>
</dbReference>
<dbReference type="InterPro" id="IPR012767">
    <property type="entry name" value="Trehalose_TreY"/>
</dbReference>
<sequence>MLPLATYRLQFRNGMNFDRARSLIPHLKNLGISHLYCSPIFSATSGSTHGYDVVDCNTIDQNLGGRAGFDRLCAELTAAGLSVMLDIVPNHMAASPENGWWRSVIEWGERSPFGGHFDIDWQSKLVLPVLQDSYAESVNEGTVVLMRPGNAGYLALVHAGLAYPIHPVSYEFVFRGFDDPVGDQLVQAAREADPLSSESFHDKITQILAPSSSCRRIDAFLTRFSRNAAQMITLHEMQPWRLLSWKEAAFHLNYRRFFDIDGLVGLRVEEPAVFEDVHRLTFELVASGQVDGLRIDHIDGLADPCQYLSRLRQRIGGMRYLVVEKILQAGERLPSDWPVNGTTGYEFISASGGAFVDRKGWDVLGKAYADRSGGSIDLKHEEEVAKRKVLQENFGRELHYLSRLAEQLLGPDASSGDLKTALMDLIVAFPVYRTYGTKIGMSPNDVSLLGLVLRDAKEQSDRSFSSLLEALVGVLDGSTAKRDDTVWALRRKFQQLTGPVMAKAVEDTLFYRYNHFLPLNEVGGEMVPKADAIDEFHRLMSRRAQTGDHSLSATATHDTKRGEDARALLYALSEAPDIWLAAVERWSAMNRQWRIHDDGHQLQPDASTEWLIYQALAGVWPSVDLGKPDATADLTSRFLPYLEKAMREAKTHTSWRQVNTAYEDRIKRFLSGILSPANTNFLDDFASTIEPFRRAGVVKSLSATLLKLVAPGIPDFYQGAENGDFSLVDPDNRRQIALDQPDEMGKQALIATVLRLRNHCRAVFETGTYTPIRISGEGSSRFLAFMREKNTMVTICVATMISQCFIREKRSNEPVLEMPSRILSRTFKDAFSGRAVRLTRHMPVWDMMQESTFTLIYADGEKN</sequence>
<protein>
    <submittedName>
        <fullName evidence="2">(1-&gt;4)-alpha-D-glucan 1-alpha-D-glucosylmutase</fullName>
        <ecNumber evidence="2">5.4.99.15</ecNumber>
    </submittedName>
</protein>
<evidence type="ECO:0000313" key="3">
    <source>
        <dbReference type="Proteomes" id="UP001237780"/>
    </source>
</evidence>
<feature type="domain" description="Glycosyl hydrolase family 13 catalytic" evidence="1">
    <location>
        <begin position="11"/>
        <end position="494"/>
    </location>
</feature>
<keyword evidence="3" id="KW-1185">Reference proteome</keyword>
<gene>
    <name evidence="2" type="ORF">QFZ34_000386</name>
</gene>
<keyword evidence="2" id="KW-0413">Isomerase</keyword>
<dbReference type="PANTHER" id="PTHR10357:SF216">
    <property type="entry name" value="MALTOOLIGOSYL TREHALOSE SYNTHASE-RELATED"/>
    <property type="match status" value="1"/>
</dbReference>
<dbReference type="RefSeq" id="WP_307276118.1">
    <property type="nucleotide sequence ID" value="NZ_JAUSZT010000002.1"/>
</dbReference>
<dbReference type="SMART" id="SM00642">
    <property type="entry name" value="Aamy"/>
    <property type="match status" value="1"/>
</dbReference>
<dbReference type="Gene3D" id="3.20.20.80">
    <property type="entry name" value="Glycosidases"/>
    <property type="match status" value="2"/>
</dbReference>
<dbReference type="GO" id="GO:0047470">
    <property type="term" value="F:(1,4)-alpha-D-glucan 1-alpha-D-glucosylmutase activity"/>
    <property type="evidence" value="ECO:0007669"/>
    <property type="project" value="UniProtKB-EC"/>
</dbReference>
<dbReference type="Gene3D" id="1.10.10.470">
    <property type="entry name" value="Maltooligosyl trehalose synthase, domain 4"/>
    <property type="match status" value="1"/>
</dbReference>
<dbReference type="InterPro" id="IPR017853">
    <property type="entry name" value="GH"/>
</dbReference>
<dbReference type="Gene3D" id="1.10.150.200">
    <property type="entry name" value="Maltooligosyl trehalose synthase, domain 3"/>
    <property type="match status" value="1"/>
</dbReference>
<reference evidence="2 3" key="1">
    <citation type="submission" date="2023-07" db="EMBL/GenBank/DDBJ databases">
        <title>Comparative genomics of wheat-associated soil bacteria to identify genetic determinants of phenazine resistance.</title>
        <authorList>
            <person name="Mouncey N."/>
        </authorList>
    </citation>
    <scope>NUCLEOTIDE SEQUENCE [LARGE SCALE GENOMIC DNA]</scope>
    <source>
        <strain evidence="2 3">W4I11</strain>
    </source>
</reference>
<name>A0ABU0S374_9HYPH</name>
<dbReference type="NCBIfam" id="TIGR02401">
    <property type="entry name" value="trehalose_TreY"/>
    <property type="match status" value="1"/>
</dbReference>
<dbReference type="InterPro" id="IPR006047">
    <property type="entry name" value="GH13_cat_dom"/>
</dbReference>
<evidence type="ECO:0000259" key="1">
    <source>
        <dbReference type="SMART" id="SM00642"/>
    </source>
</evidence>
<dbReference type="Proteomes" id="UP001237780">
    <property type="component" value="Unassembled WGS sequence"/>
</dbReference>